<comment type="caution">
    <text evidence="1">The sequence shown here is derived from an EMBL/GenBank/DDBJ whole genome shotgun (WGS) entry which is preliminary data.</text>
</comment>
<dbReference type="Pfam" id="PF13419">
    <property type="entry name" value="HAD_2"/>
    <property type="match status" value="1"/>
</dbReference>
<dbReference type="eggNOG" id="COG0637">
    <property type="taxonomic scope" value="Bacteria"/>
</dbReference>
<dbReference type="Gene3D" id="3.40.50.1000">
    <property type="entry name" value="HAD superfamily/HAD-like"/>
    <property type="match status" value="1"/>
</dbReference>
<name>A0A0A2AAX4_PROMR</name>
<evidence type="ECO:0000313" key="2">
    <source>
        <dbReference type="Proteomes" id="UP000030355"/>
    </source>
</evidence>
<dbReference type="PANTHER" id="PTHR42896">
    <property type="entry name" value="XYLULOSE-1,5-BISPHOSPHATE (XUBP) PHOSPHATASE"/>
    <property type="match status" value="1"/>
</dbReference>
<dbReference type="NCBIfam" id="TIGR01509">
    <property type="entry name" value="HAD-SF-IA-v3"/>
    <property type="match status" value="1"/>
</dbReference>
<organism evidence="1 2">
    <name type="scientific">Prochlorococcus marinus str. MIT 9201</name>
    <dbReference type="NCBI Taxonomy" id="93057"/>
    <lineage>
        <taxon>Bacteria</taxon>
        <taxon>Bacillati</taxon>
        <taxon>Cyanobacteriota</taxon>
        <taxon>Cyanophyceae</taxon>
        <taxon>Synechococcales</taxon>
        <taxon>Prochlorococcaceae</taxon>
        <taxon>Prochlorococcus</taxon>
    </lineage>
</organism>
<dbReference type="InterPro" id="IPR036412">
    <property type="entry name" value="HAD-like_sf"/>
</dbReference>
<dbReference type="InterPro" id="IPR006439">
    <property type="entry name" value="HAD-SF_hydro_IA"/>
</dbReference>
<evidence type="ECO:0000313" key="1">
    <source>
        <dbReference type="EMBL" id="KGF97669.1"/>
    </source>
</evidence>
<dbReference type="SFLD" id="SFLDS00003">
    <property type="entry name" value="Haloacid_Dehalogenase"/>
    <property type="match status" value="1"/>
</dbReference>
<dbReference type="SFLD" id="SFLDG01129">
    <property type="entry name" value="C1.5:_HAD__Beta-PGM__Phosphata"/>
    <property type="match status" value="1"/>
</dbReference>
<dbReference type="AlphaFoldDB" id="A0A0A2AAX4"/>
<dbReference type="STRING" id="93057.EU95_0136"/>
<dbReference type="GO" id="GO:0016787">
    <property type="term" value="F:hydrolase activity"/>
    <property type="evidence" value="ECO:0007669"/>
    <property type="project" value="InterPro"/>
</dbReference>
<dbReference type="InterPro" id="IPR023214">
    <property type="entry name" value="HAD_sf"/>
</dbReference>
<dbReference type="Gene3D" id="1.10.150.240">
    <property type="entry name" value="Putative phosphatase, domain 2"/>
    <property type="match status" value="1"/>
</dbReference>
<dbReference type="EMBL" id="JNAL01000005">
    <property type="protein sequence ID" value="KGF97669.1"/>
    <property type="molecule type" value="Genomic_DNA"/>
</dbReference>
<evidence type="ECO:0008006" key="3">
    <source>
        <dbReference type="Google" id="ProtNLM"/>
    </source>
</evidence>
<accession>A0A0A2AAX4</accession>
<dbReference type="Proteomes" id="UP000030355">
    <property type="component" value="Unassembled WGS sequence"/>
</dbReference>
<dbReference type="InterPro" id="IPR023198">
    <property type="entry name" value="PGP-like_dom2"/>
</dbReference>
<dbReference type="SUPFAM" id="SSF56784">
    <property type="entry name" value="HAD-like"/>
    <property type="match status" value="1"/>
</dbReference>
<proteinExistence type="predicted"/>
<sequence>MVTYLKGVYWDLDGTIANTELEAHLPAFNNAFNDLGIKWNWDANKYIKLLKINGGKNRIAYYAKSNNDDFSEDLILKIHETKQFHYLEIIKKNCVSFKTGVSRLINELHRKKVRQFIVTSSSRNQVDLLVEYLFNGFNPFEFIISSEDVELKKPNPLPYLKAIQLSGINKNNSIVFEDSNPGLKSSLAANLPTIYVPSNIPIVLEDNIHLDCILDSLGDDNNVANVIKGPKLKKSYVDYSFLSDYLVSFSNAKN</sequence>
<gene>
    <name evidence="1" type="ORF">EU95_0136</name>
</gene>
<dbReference type="PRINTS" id="PR00413">
    <property type="entry name" value="HADHALOGNASE"/>
</dbReference>
<protein>
    <recommendedName>
        <fullName evidence="3">CbbY-like protein</fullName>
    </recommendedName>
</protein>
<dbReference type="InterPro" id="IPR041492">
    <property type="entry name" value="HAD_2"/>
</dbReference>
<dbReference type="PANTHER" id="PTHR42896:SF2">
    <property type="entry name" value="CBBY-LIKE PROTEIN"/>
    <property type="match status" value="1"/>
</dbReference>
<dbReference type="InterPro" id="IPR044999">
    <property type="entry name" value="CbbY-like"/>
</dbReference>
<reference evidence="2" key="1">
    <citation type="journal article" date="2014" name="Sci. Data">
        <title>Genomes of diverse isolates of the marine cyanobacterium Prochlorococcus.</title>
        <authorList>
            <person name="Biller S."/>
            <person name="Berube P."/>
            <person name="Thompson J."/>
            <person name="Kelly L."/>
            <person name="Roggensack S."/>
            <person name="Awad L."/>
            <person name="Roache-Johnson K."/>
            <person name="Ding H."/>
            <person name="Giovannoni S.J."/>
            <person name="Moore L.R."/>
            <person name="Chisholm S.W."/>
        </authorList>
    </citation>
    <scope>NUCLEOTIDE SEQUENCE [LARGE SCALE GENOMIC DNA]</scope>
    <source>
        <strain evidence="2">MIT 9201</strain>
    </source>
</reference>